<reference evidence="2" key="1">
    <citation type="submission" date="2020-08" db="EMBL/GenBank/DDBJ databases">
        <title>Novel species isolated from subtropical streams in China.</title>
        <authorList>
            <person name="Lu H."/>
        </authorList>
    </citation>
    <scope>NUCLEOTIDE SEQUENCE</scope>
    <source>
        <strain evidence="2">LX22W</strain>
    </source>
</reference>
<keyword evidence="3" id="KW-1185">Reference proteome</keyword>
<comment type="caution">
    <text evidence="2">The sequence shown here is derived from an EMBL/GenBank/DDBJ whole genome shotgun (WGS) entry which is preliminary data.</text>
</comment>
<evidence type="ECO:0000313" key="2">
    <source>
        <dbReference type="EMBL" id="MBC3882714.1"/>
    </source>
</evidence>
<feature type="signal peptide" evidence="1">
    <location>
        <begin position="1"/>
        <end position="19"/>
    </location>
</feature>
<gene>
    <name evidence="2" type="ORF">H8K36_15095</name>
</gene>
<evidence type="ECO:0000256" key="1">
    <source>
        <dbReference type="SAM" id="SignalP"/>
    </source>
</evidence>
<feature type="chain" id="PRO_5038124404" evidence="1">
    <location>
        <begin position="20"/>
        <end position="718"/>
    </location>
</feature>
<accession>A0A923HWK1</accession>
<proteinExistence type="predicted"/>
<dbReference type="EMBL" id="JACOFZ010000007">
    <property type="protein sequence ID" value="MBC3882714.1"/>
    <property type="molecule type" value="Genomic_DNA"/>
</dbReference>
<sequence>MTKFFRTIFAILTISLLSACGGGGGSAGNTSGTALFTTAASEIVLVAGDVQTYNIGGGVPGYAATSNSGVVVASVSGKVLTLKGVGSGSATITVTDSAGAKVSITVQASTGVPLFTTASEALSVGIGRTSNAYTIGGGSGVFTVTSGNRQIVSVTQNGSQFTITGVSAGQATVSITDSLGAFKRIEVTVGSGINLFTTAPASVTVAVGSSSAVYSIGGGSEQYSVSSSDNTVATIGQSSSNQFVITGKTGGKATVTVKDTLGKEISISVTVGTNDALYSTAASTVTLNIGGSGIYKVGGGTTIYSVGSSNTSVATATIIGSDLIITGVATGSATVIVRDSTTGSLTINVTVGSGTPTPLYSTAASDIIVTPGSSPTFNVGGGRAPYFVSSSSSNVATAAIAGSTLSLTTVGSGTTKIVITDSVGATLTINVTVGAGASIPLFTSAPSAVTIISGSTVTYSIGGGTAPYTVTSSNSGAATVLVTGSSYTVTGANVGTASIVIRDSVGASTTVAATISGAAQTPVDVLPGDSTGAVGDTLSFNISGGSAPYTILNNNPSIATVTLNGGAFTAKLLNQGSTVVTVTDKQGQTKKITITANAAASQLRISPSALTVGEDSTNSIELTIYGGTGPYRAFTSDLTLSSVPSGTITQGTSGTALTIGLGSNSTRCVTVKDTGGTILIGGTYDMTITVIDSLGASATATLTLKDNAKGIGTDKCGN</sequence>
<dbReference type="PROSITE" id="PS51257">
    <property type="entry name" value="PROKAR_LIPOPROTEIN"/>
    <property type="match status" value="1"/>
</dbReference>
<dbReference type="Gene3D" id="2.60.40.1080">
    <property type="match status" value="2"/>
</dbReference>
<dbReference type="RefSeq" id="WP_186917439.1">
    <property type="nucleotide sequence ID" value="NZ_JACOFZ010000007.1"/>
</dbReference>
<protein>
    <submittedName>
        <fullName evidence="2">Uncharacterized protein</fullName>
    </submittedName>
</protein>
<dbReference type="SUPFAM" id="SSF49373">
    <property type="entry name" value="Invasin/intimin cell-adhesion fragments"/>
    <property type="match status" value="1"/>
</dbReference>
<dbReference type="InterPro" id="IPR008964">
    <property type="entry name" value="Invasin/intimin_cell_adhesion"/>
</dbReference>
<dbReference type="AlphaFoldDB" id="A0A923HWK1"/>
<organism evidence="2 3">
    <name type="scientific">Undibacterium nitidum</name>
    <dbReference type="NCBI Taxonomy" id="2762298"/>
    <lineage>
        <taxon>Bacteria</taxon>
        <taxon>Pseudomonadati</taxon>
        <taxon>Pseudomonadota</taxon>
        <taxon>Betaproteobacteria</taxon>
        <taxon>Burkholderiales</taxon>
        <taxon>Oxalobacteraceae</taxon>
        <taxon>Undibacterium</taxon>
    </lineage>
</organism>
<keyword evidence="1" id="KW-0732">Signal</keyword>
<evidence type="ECO:0000313" key="3">
    <source>
        <dbReference type="Proteomes" id="UP000627446"/>
    </source>
</evidence>
<dbReference type="Proteomes" id="UP000627446">
    <property type="component" value="Unassembled WGS sequence"/>
</dbReference>
<name>A0A923HWK1_9BURK</name>